<gene>
    <name evidence="2" type="ORF">UR54_C0017G0003</name>
</gene>
<evidence type="ECO:0000256" key="1">
    <source>
        <dbReference type="SAM" id="Phobius"/>
    </source>
</evidence>
<feature type="transmembrane region" description="Helical" evidence="1">
    <location>
        <begin position="351"/>
        <end position="371"/>
    </location>
</feature>
<name>A0A0G0B924_9BACT</name>
<protein>
    <submittedName>
        <fullName evidence="2">Uncharacterized protein</fullName>
    </submittedName>
</protein>
<organism evidence="2 3">
    <name type="scientific">Candidatus Roizmanbacteria bacterium GW2011_GWA2_34_18</name>
    <dbReference type="NCBI Taxonomy" id="1618477"/>
    <lineage>
        <taxon>Bacteria</taxon>
        <taxon>Candidatus Roizmaniibacteriota</taxon>
    </lineage>
</organism>
<feature type="transmembrane region" description="Helical" evidence="1">
    <location>
        <begin position="440"/>
        <end position="462"/>
    </location>
</feature>
<proteinExistence type="predicted"/>
<dbReference type="AlphaFoldDB" id="A0A0G0B924"/>
<evidence type="ECO:0000313" key="2">
    <source>
        <dbReference type="EMBL" id="KKP60181.1"/>
    </source>
</evidence>
<keyword evidence="1" id="KW-0472">Membrane</keyword>
<dbReference type="Proteomes" id="UP000034688">
    <property type="component" value="Unassembled WGS sequence"/>
</dbReference>
<sequence length="542" mass="63404">MADEEVQKNEDQAIVLSRFTHALVDAIKSVKLKTKPDDISALSVSQTVSFFALVYERVRNAVEYRDDHLILRAAIERILKRRFSLNPDGRGEAENLLRELLWARYFDNGVLGAEDSAIIQGLINRFILLRRQIVVGRDSELKIYLDQFLLDLLTCEIEETLKPESAQIQSNLTFFIYQVLRKKIKIEGLKEDNKDSFFLVAIEKAFAKSDRSYLRYHLFATFYKTLSNYSEKELSGLGAKLPAIFKKIDDLTANPYVDNLIKFTRKQLPPFLILFALIKSKTAELQTILTDKERLWTEVDQMCREKYQQLGARVRTLAVRSFIYILLTKMIFAIILEIPVSNYFYGEVSRNAIIINSIFPPILMVVILSFFKIPGEENTRKIYHRLIDIVNEDKNFETRVSFVPKKSSLKRPLLIFGFTIFYSFTFFVTLTLIYEALTYIHFNLVSQTIFIFFVSVVTFFSYRIRQITKELRLEEKPSILSPVVDFFFMPLLALGKFFSSEISKLNFFIFIFDFIIEAPFKLIFEVVEEWISFVRKRKEEII</sequence>
<reference evidence="2 3" key="1">
    <citation type="journal article" date="2015" name="Nature">
        <title>rRNA introns, odd ribosomes, and small enigmatic genomes across a large radiation of phyla.</title>
        <authorList>
            <person name="Brown C.T."/>
            <person name="Hug L.A."/>
            <person name="Thomas B.C."/>
            <person name="Sharon I."/>
            <person name="Castelle C.J."/>
            <person name="Singh A."/>
            <person name="Wilkins M.J."/>
            <person name="Williams K.H."/>
            <person name="Banfield J.F."/>
        </authorList>
    </citation>
    <scope>NUCLEOTIDE SEQUENCE [LARGE SCALE GENOMIC DNA]</scope>
</reference>
<evidence type="ECO:0000313" key="3">
    <source>
        <dbReference type="Proteomes" id="UP000034688"/>
    </source>
</evidence>
<feature type="transmembrane region" description="Helical" evidence="1">
    <location>
        <begin position="322"/>
        <end position="345"/>
    </location>
</feature>
<feature type="transmembrane region" description="Helical" evidence="1">
    <location>
        <begin position="413"/>
        <end position="434"/>
    </location>
</feature>
<keyword evidence="1" id="KW-0812">Transmembrane</keyword>
<accession>A0A0G0B924</accession>
<dbReference type="EMBL" id="LBPP01000017">
    <property type="protein sequence ID" value="KKP60181.1"/>
    <property type="molecule type" value="Genomic_DNA"/>
</dbReference>
<comment type="caution">
    <text evidence="2">The sequence shown here is derived from an EMBL/GenBank/DDBJ whole genome shotgun (WGS) entry which is preliminary data.</text>
</comment>
<keyword evidence="1" id="KW-1133">Transmembrane helix</keyword>